<proteinExistence type="inferred from homology"/>
<dbReference type="InterPro" id="IPR057947">
    <property type="entry name" value="TPR_XPO7/RBP17"/>
</dbReference>
<comment type="subcellular location">
    <subcellularLocation>
        <location evidence="2">Cytoplasm</location>
    </subcellularLocation>
    <subcellularLocation>
        <location evidence="1">Nucleus</location>
    </subcellularLocation>
</comment>
<dbReference type="GO" id="GO:0006611">
    <property type="term" value="P:protein export from nucleus"/>
    <property type="evidence" value="ECO:0007669"/>
    <property type="project" value="TreeGrafter"/>
</dbReference>
<evidence type="ECO:0000256" key="6">
    <source>
        <dbReference type="ARBA" id="ARBA00022927"/>
    </source>
</evidence>
<dbReference type="EMBL" id="OV696686">
    <property type="protein sequence ID" value="CAH1226061.1"/>
    <property type="molecule type" value="Genomic_DNA"/>
</dbReference>
<evidence type="ECO:0000256" key="7">
    <source>
        <dbReference type="ARBA" id="ARBA00023242"/>
    </source>
</evidence>
<keyword evidence="4" id="KW-0813">Transport</keyword>
<dbReference type="GO" id="GO:0005643">
    <property type="term" value="C:nuclear pore"/>
    <property type="evidence" value="ECO:0007669"/>
    <property type="project" value="TreeGrafter"/>
</dbReference>
<dbReference type="PANTHER" id="PTHR12596:SF1">
    <property type="entry name" value="EXPORTIN-4"/>
    <property type="match status" value="1"/>
</dbReference>
<comment type="similarity">
    <text evidence="3">Belongs to the exportin family.</text>
</comment>
<dbReference type="InterPro" id="IPR044189">
    <property type="entry name" value="XPO4/7-like"/>
</dbReference>
<dbReference type="SUPFAM" id="SSF48371">
    <property type="entry name" value="ARM repeat"/>
    <property type="match status" value="1"/>
</dbReference>
<dbReference type="Pfam" id="PF25795">
    <property type="entry name" value="TPR_XPO7"/>
    <property type="match status" value="1"/>
</dbReference>
<dbReference type="OrthoDB" id="5548448at2759"/>
<dbReference type="Proteomes" id="UP000838412">
    <property type="component" value="Chromosome 1"/>
</dbReference>
<dbReference type="InterPro" id="IPR011989">
    <property type="entry name" value="ARM-like"/>
</dbReference>
<evidence type="ECO:0000256" key="5">
    <source>
        <dbReference type="ARBA" id="ARBA00022490"/>
    </source>
</evidence>
<name>A0A8J9V9T6_BRALA</name>
<accession>A0A8J9V9T6</accession>
<keyword evidence="5" id="KW-0963">Cytoplasm</keyword>
<evidence type="ECO:0000256" key="8">
    <source>
        <dbReference type="ARBA" id="ARBA00040444"/>
    </source>
</evidence>
<dbReference type="InterPro" id="IPR016024">
    <property type="entry name" value="ARM-type_fold"/>
</dbReference>
<dbReference type="PANTHER" id="PTHR12596">
    <property type="entry name" value="EXPORTIN 4,7-RELATED"/>
    <property type="match status" value="1"/>
</dbReference>
<sequence>MAGSSSGAVQLQPGQLDGQGIDPNLLQKLEQASNTILASPSAEQRHAAEQFLLDFRKTKNPYTVCCCLMEQTRNDYVIFQCACTLKEAILREWAQQSPTNVHSLRDFLMQFVLNRPSLPVYVREEIVLTVAVIVKRGTLDSSADDRNHFISQLTKLIHSDNAAARVVGLSTLSALLAEYGGNGKGTDFGLSWEFHLRCKKVFEDKELLTVFMVLLEALQQLSALEGVPSDWETLALIGKLLALAEQIFTWRFSLPLLQKRFLNNMSEARWNSPFRPPSQWRELVVGRGLVIHLFKLYRHVQSHAELAHVCLQCLLQLVSTTGDVFPDHKTHADFLIPFMAGFLHLTQRNSLAEYEVLGVATLACRLLTVFPRKYLGQVPSDQLQAFLTRACQLTCSYSYLAMHQKAAEEESLYDEGLEQLLQMWTALWDSRDSFPPAAQLCQTFAPDIFQTYLQSHLATADGTAAQAVSSDDMEEIRSEDEDDRERYSAQLCHVGMLGRTVPAQALSQLTGLLCERISQLQLELKDSAGTQAQMNRLYRLYDDLHWLLLIAGHLLADQSEGEALLIPTELMDHSISQAQMGVSEVGATQSEMVCSLHIDRMSQPTSDKCDDIVRLVCKVFMLSELERYAVQAQLDPLLSPELSRDIVWFFQRWAGPYLLMQEKHYPQVSLPLTCAFGQGSDSASLAVQTLVSKVVSNFQVWTSEGEVTEDTVQLLLTLTENRDRCLEVVKCEKLWFLAMQQFCEPFVLLAANCRRHLMKAVLFAASAMSSEVRARYWTQTMQPLHDRFQVMVQRSRGSGGHANLLEARNLLELLCGVAEASRVDNTSLVFSTIYPRLRDSVGLMDAFHNYPEIVVLVLDAFKETITRQLCYLSQEDSLKLYEVTIQLIRSYARHHGGRGVTVDASAEEDDFNDLMLLLEMLTQLINKDFVDFGSTDDGGAGEPTVVPADVVFCGLDFVVPLMSAELLKFPSLCLQYYQLVSLLCEVYPERVPQLPQRLFSNIMASLQLGLSSDYGEDVQKLCLDTLECLAIQCVKFGSTAGQSYQALQHFVQVVLDMLVLQPLNPDLLDVLGETFYALICCHQAQYAQLVHQLVGSQADTSTAERLAAAFQRLTPPDIPLNLEKTHRSRFEARLQTFVMEVRSIMTVR</sequence>
<dbReference type="AlphaFoldDB" id="A0A8J9V9T6"/>
<evidence type="ECO:0000256" key="1">
    <source>
        <dbReference type="ARBA" id="ARBA00004123"/>
    </source>
</evidence>
<keyword evidence="6" id="KW-0653">Protein transport</keyword>
<evidence type="ECO:0000313" key="11">
    <source>
        <dbReference type="Proteomes" id="UP000838412"/>
    </source>
</evidence>
<protein>
    <recommendedName>
        <fullName evidence="8">Exportin-4</fullName>
    </recommendedName>
</protein>
<evidence type="ECO:0000256" key="4">
    <source>
        <dbReference type="ARBA" id="ARBA00022448"/>
    </source>
</evidence>
<dbReference type="Gene3D" id="1.25.10.10">
    <property type="entry name" value="Leucine-rich Repeat Variant"/>
    <property type="match status" value="2"/>
</dbReference>
<evidence type="ECO:0000313" key="10">
    <source>
        <dbReference type="EMBL" id="CAH1226061.1"/>
    </source>
</evidence>
<keyword evidence="11" id="KW-1185">Reference proteome</keyword>
<keyword evidence="7" id="KW-0539">Nucleus</keyword>
<evidence type="ECO:0000256" key="2">
    <source>
        <dbReference type="ARBA" id="ARBA00004496"/>
    </source>
</evidence>
<reference evidence="10" key="1">
    <citation type="submission" date="2022-01" db="EMBL/GenBank/DDBJ databases">
        <authorList>
            <person name="Braso-Vives M."/>
        </authorList>
    </citation>
    <scope>NUCLEOTIDE SEQUENCE</scope>
</reference>
<gene>
    <name evidence="10" type="primary">XPO4</name>
    <name evidence="10" type="ORF">BLAG_LOCUS228</name>
</gene>
<feature type="domain" description="Exportin-7/Ran-binding protein 17 TPR repeats" evidence="9">
    <location>
        <begin position="606"/>
        <end position="752"/>
    </location>
</feature>
<evidence type="ECO:0000259" key="9">
    <source>
        <dbReference type="Pfam" id="PF25795"/>
    </source>
</evidence>
<organism evidence="10 11">
    <name type="scientific">Branchiostoma lanceolatum</name>
    <name type="common">Common lancelet</name>
    <name type="synonym">Amphioxus lanceolatum</name>
    <dbReference type="NCBI Taxonomy" id="7740"/>
    <lineage>
        <taxon>Eukaryota</taxon>
        <taxon>Metazoa</taxon>
        <taxon>Chordata</taxon>
        <taxon>Cephalochordata</taxon>
        <taxon>Leptocardii</taxon>
        <taxon>Amphioxiformes</taxon>
        <taxon>Branchiostomatidae</taxon>
        <taxon>Branchiostoma</taxon>
    </lineage>
</organism>
<evidence type="ECO:0000256" key="3">
    <source>
        <dbReference type="ARBA" id="ARBA00009466"/>
    </source>
</evidence>
<dbReference type="GO" id="GO:0005737">
    <property type="term" value="C:cytoplasm"/>
    <property type="evidence" value="ECO:0007669"/>
    <property type="project" value="UniProtKB-SubCell"/>
</dbReference>
<dbReference type="GO" id="GO:0005049">
    <property type="term" value="F:nuclear export signal receptor activity"/>
    <property type="evidence" value="ECO:0007669"/>
    <property type="project" value="InterPro"/>
</dbReference>